<evidence type="ECO:0000313" key="2">
    <source>
        <dbReference type="EMBL" id="KAJ4452231.1"/>
    </source>
</evidence>
<dbReference type="Proteomes" id="UP001148838">
    <property type="component" value="Unassembled WGS sequence"/>
</dbReference>
<keyword evidence="3" id="KW-1185">Reference proteome</keyword>
<keyword evidence="1" id="KW-0472">Membrane</keyword>
<gene>
    <name evidence="2" type="ORF">ANN_03749</name>
</gene>
<evidence type="ECO:0000313" key="3">
    <source>
        <dbReference type="Proteomes" id="UP001148838"/>
    </source>
</evidence>
<keyword evidence="1" id="KW-0812">Transmembrane</keyword>
<sequence>MKTRIFLQETDDLNKKRYENLSHILRERNDSNRNRYENLSRIFLQETDDLNKKRYENLSHILRERNDSNRNRYENLSQTDDLNKKRYENLSHILRERNDSNRKRYENLSRIFLQDTDDLNKKRHENLSHILRERNDSNRKRYENLSRIFLQDTDDLNKKRHENLSHILRERNDSNRKRYENFSSKRRVFLVAQLSMTRSLNIWSLISSFASFFSMAMVLRQLGLSLIKITFQALVETGIVKHLLRKGLPPTEICPLNLRSTERQLRNGDLFTTYMVVVVGFASAIAAFVGERIPNLAGEQSDGITVFRIPPMTSLMLHRCHTGAINLQRWWQSPSAAISESDWFLYTAGISRRITSCTVVSWRTHFDIGCHARIPTRNTILRWVASFRITGSTLKKKSPGRNSIALRFSEATVRSRALRLLSLGPFEGVFYTTVKRCSQGAEIELPDTDWTGNVGYKKSQMFPPPYSVLMQQQPGLGKHQNINGRDYLVINSKTGDPQLIPVRSPSAFLFHGRQHSLKCANGTRCCPVCTVVQQGEIESIPASSYGVHPNALRFPRGMCKHYVRSYVDKLQGFYRVVLVLVADVSTAVLWSSSEQLLDKEIVCELLQGLATPTPGWELEAICLEAFLCYVTA</sequence>
<reference evidence="2 3" key="1">
    <citation type="journal article" date="2022" name="Allergy">
        <title>Genome assembly and annotation of Periplaneta americana reveal a comprehensive cockroach allergen profile.</title>
        <authorList>
            <person name="Wang L."/>
            <person name="Xiong Q."/>
            <person name="Saelim N."/>
            <person name="Wang L."/>
            <person name="Nong W."/>
            <person name="Wan A.T."/>
            <person name="Shi M."/>
            <person name="Liu X."/>
            <person name="Cao Q."/>
            <person name="Hui J.H.L."/>
            <person name="Sookrung N."/>
            <person name="Leung T.F."/>
            <person name="Tungtrongchitr A."/>
            <person name="Tsui S.K.W."/>
        </authorList>
    </citation>
    <scope>NUCLEOTIDE SEQUENCE [LARGE SCALE GENOMIC DNA]</scope>
    <source>
        <strain evidence="2">PWHHKU_190912</strain>
    </source>
</reference>
<proteinExistence type="predicted"/>
<name>A0ABQ8TZP5_PERAM</name>
<accession>A0ABQ8TZP5</accession>
<organism evidence="2 3">
    <name type="scientific">Periplaneta americana</name>
    <name type="common">American cockroach</name>
    <name type="synonym">Blatta americana</name>
    <dbReference type="NCBI Taxonomy" id="6978"/>
    <lineage>
        <taxon>Eukaryota</taxon>
        <taxon>Metazoa</taxon>
        <taxon>Ecdysozoa</taxon>
        <taxon>Arthropoda</taxon>
        <taxon>Hexapoda</taxon>
        <taxon>Insecta</taxon>
        <taxon>Pterygota</taxon>
        <taxon>Neoptera</taxon>
        <taxon>Polyneoptera</taxon>
        <taxon>Dictyoptera</taxon>
        <taxon>Blattodea</taxon>
        <taxon>Blattoidea</taxon>
        <taxon>Blattidae</taxon>
        <taxon>Blattinae</taxon>
        <taxon>Periplaneta</taxon>
    </lineage>
</organism>
<feature type="transmembrane region" description="Helical" evidence="1">
    <location>
        <begin position="200"/>
        <end position="219"/>
    </location>
</feature>
<feature type="transmembrane region" description="Helical" evidence="1">
    <location>
        <begin position="270"/>
        <end position="290"/>
    </location>
</feature>
<comment type="caution">
    <text evidence="2">The sequence shown here is derived from an EMBL/GenBank/DDBJ whole genome shotgun (WGS) entry which is preliminary data.</text>
</comment>
<evidence type="ECO:0000256" key="1">
    <source>
        <dbReference type="SAM" id="Phobius"/>
    </source>
</evidence>
<protein>
    <submittedName>
        <fullName evidence="2">Uncharacterized protein</fullName>
    </submittedName>
</protein>
<dbReference type="EMBL" id="JAJSOF020000001">
    <property type="protein sequence ID" value="KAJ4452231.1"/>
    <property type="molecule type" value="Genomic_DNA"/>
</dbReference>
<keyword evidence="1" id="KW-1133">Transmembrane helix</keyword>